<proteinExistence type="predicted"/>
<keyword evidence="1" id="KW-1133">Transmembrane helix</keyword>
<keyword evidence="1" id="KW-0472">Membrane</keyword>
<accession>A0A5R9G8P4</accession>
<evidence type="ECO:0000256" key="1">
    <source>
        <dbReference type="SAM" id="Phobius"/>
    </source>
</evidence>
<evidence type="ECO:0000313" key="3">
    <source>
        <dbReference type="Proteomes" id="UP000309676"/>
    </source>
</evidence>
<gene>
    <name evidence="2" type="ORF">FE782_25300</name>
</gene>
<feature type="transmembrane region" description="Helical" evidence="1">
    <location>
        <begin position="48"/>
        <end position="66"/>
    </location>
</feature>
<reference evidence="2 3" key="1">
    <citation type="submission" date="2019-05" db="EMBL/GenBank/DDBJ databases">
        <authorList>
            <person name="Narsing Rao M.P."/>
            <person name="Li W.J."/>
        </authorList>
    </citation>
    <scope>NUCLEOTIDE SEQUENCE [LARGE SCALE GENOMIC DNA]</scope>
    <source>
        <strain evidence="2 3">SYSU_K30003</strain>
    </source>
</reference>
<dbReference type="RefSeq" id="WP_138197152.1">
    <property type="nucleotide sequence ID" value="NZ_VCIW01000021.1"/>
</dbReference>
<comment type="caution">
    <text evidence="2">The sequence shown here is derived from an EMBL/GenBank/DDBJ whole genome shotgun (WGS) entry which is preliminary data.</text>
</comment>
<evidence type="ECO:0000313" key="2">
    <source>
        <dbReference type="EMBL" id="TLS49434.1"/>
    </source>
</evidence>
<dbReference type="InterPro" id="IPR010380">
    <property type="entry name" value="DUF975"/>
</dbReference>
<keyword evidence="1" id="KW-0812">Transmembrane</keyword>
<dbReference type="EMBL" id="VCIW01000021">
    <property type="protein sequence ID" value="TLS49434.1"/>
    <property type="molecule type" value="Genomic_DNA"/>
</dbReference>
<dbReference type="Proteomes" id="UP000309676">
    <property type="component" value="Unassembled WGS sequence"/>
</dbReference>
<organism evidence="2 3">
    <name type="scientific">Paenibacillus antri</name>
    <dbReference type="NCBI Taxonomy" id="2582848"/>
    <lineage>
        <taxon>Bacteria</taxon>
        <taxon>Bacillati</taxon>
        <taxon>Bacillota</taxon>
        <taxon>Bacilli</taxon>
        <taxon>Bacillales</taxon>
        <taxon>Paenibacillaceae</taxon>
        <taxon>Paenibacillus</taxon>
    </lineage>
</organism>
<keyword evidence="3" id="KW-1185">Reference proteome</keyword>
<dbReference type="Pfam" id="PF06161">
    <property type="entry name" value="DUF975"/>
    <property type="match status" value="1"/>
</dbReference>
<protein>
    <submittedName>
        <fullName evidence="2">DUF975 family protein</fullName>
    </submittedName>
</protein>
<feature type="transmembrane region" description="Helical" evidence="1">
    <location>
        <begin position="149"/>
        <end position="173"/>
    </location>
</feature>
<name>A0A5R9G8P4_9BACL</name>
<sequence>MSSNAEIRAAARDALRGQWGMAVLVAFVYMAITAVIGSIPVVKNIGPLLLGGPLAFGLYAYFLHVVRGNRPELGVMFSGFQRFVPTLVLYLLQAIFVFLWMLLLIVPGIIAALRYSMSYFILLENPGLSPLDAINRSKEMMQGHKMQLFLLQLSFIGWALLCVLTLGIGLLWLMPYMQTSMAAFYERLKSA</sequence>
<dbReference type="PANTHER" id="PTHR40076">
    <property type="entry name" value="MEMBRANE PROTEIN-RELATED"/>
    <property type="match status" value="1"/>
</dbReference>
<dbReference type="OrthoDB" id="9784844at2"/>
<feature type="transmembrane region" description="Helical" evidence="1">
    <location>
        <begin position="87"/>
        <end position="113"/>
    </location>
</feature>
<feature type="transmembrane region" description="Helical" evidence="1">
    <location>
        <begin position="21"/>
        <end position="42"/>
    </location>
</feature>
<dbReference type="PANTHER" id="PTHR40076:SF1">
    <property type="entry name" value="MEMBRANE PROTEIN"/>
    <property type="match status" value="1"/>
</dbReference>
<dbReference type="AlphaFoldDB" id="A0A5R9G8P4"/>